<dbReference type="AlphaFoldDB" id="A0A644WS98"/>
<name>A0A644WS98_9ZZZZ</name>
<proteinExistence type="predicted"/>
<protein>
    <submittedName>
        <fullName evidence="2">Uncharacterized protein</fullName>
    </submittedName>
</protein>
<feature type="region of interest" description="Disordered" evidence="1">
    <location>
        <begin position="190"/>
        <end position="253"/>
    </location>
</feature>
<evidence type="ECO:0000313" key="2">
    <source>
        <dbReference type="EMBL" id="MPM06569.1"/>
    </source>
</evidence>
<sequence length="253" mass="26436">MKTAVRDDILGLPTQRGVVAKVLGRGNPAGFPAGPEGETPFFSERDLVVAVDQLGVFVLGRLRAAQEVDLLGDDLAAVAVVPHAVDPLGVVDAAVDEDLHALFAMLRDRLAETVEAGDAVPFGVHDPVAVLVAQDATFREAGAGGGEAEVGDLGATLGGADFGGLTDVAGEDDDVLHGKLLCVLSSGPSLRQDPEKARRVTRARWTERTPETPRGPGWSGQPQRGNTARTDAGLRARARTGLGDCQSKGWPRR</sequence>
<reference evidence="2" key="1">
    <citation type="submission" date="2019-08" db="EMBL/GenBank/DDBJ databases">
        <authorList>
            <person name="Kucharzyk K."/>
            <person name="Murdoch R.W."/>
            <person name="Higgins S."/>
            <person name="Loffler F."/>
        </authorList>
    </citation>
    <scope>NUCLEOTIDE SEQUENCE</scope>
</reference>
<accession>A0A644WS98</accession>
<evidence type="ECO:0000256" key="1">
    <source>
        <dbReference type="SAM" id="MobiDB-lite"/>
    </source>
</evidence>
<feature type="compositionally biased region" description="Basic and acidic residues" evidence="1">
    <location>
        <begin position="192"/>
        <end position="211"/>
    </location>
</feature>
<feature type="compositionally biased region" description="Polar residues" evidence="1">
    <location>
        <begin position="220"/>
        <end position="229"/>
    </location>
</feature>
<gene>
    <name evidence="2" type="ORF">SDC9_52870</name>
</gene>
<comment type="caution">
    <text evidence="2">The sequence shown here is derived from an EMBL/GenBank/DDBJ whole genome shotgun (WGS) entry which is preliminary data.</text>
</comment>
<dbReference type="EMBL" id="VSSQ01001241">
    <property type="protein sequence ID" value="MPM06569.1"/>
    <property type="molecule type" value="Genomic_DNA"/>
</dbReference>
<organism evidence="2">
    <name type="scientific">bioreactor metagenome</name>
    <dbReference type="NCBI Taxonomy" id="1076179"/>
    <lineage>
        <taxon>unclassified sequences</taxon>
        <taxon>metagenomes</taxon>
        <taxon>ecological metagenomes</taxon>
    </lineage>
</organism>